<comment type="caution">
    <text evidence="2">The sequence shown here is derived from an EMBL/GenBank/DDBJ whole genome shotgun (WGS) entry which is preliminary data.</text>
</comment>
<reference evidence="3" key="1">
    <citation type="journal article" date="2019" name="Int. J. Syst. Evol. Microbiol.">
        <title>The Global Catalogue of Microorganisms (GCM) 10K type strain sequencing project: providing services to taxonomists for standard genome sequencing and annotation.</title>
        <authorList>
            <consortium name="The Broad Institute Genomics Platform"/>
            <consortium name="The Broad Institute Genome Sequencing Center for Infectious Disease"/>
            <person name="Wu L."/>
            <person name="Ma J."/>
        </authorList>
    </citation>
    <scope>NUCLEOTIDE SEQUENCE [LARGE SCALE GENOMIC DNA]</scope>
    <source>
        <strain evidence="3">CECT 8979</strain>
    </source>
</reference>
<name>A0ABV8AH44_9FLAO</name>
<sequence>MRYLVLLLVTVFTINTSHSQIYEAGIFVGGSNFVGDIGATNYINPNQLAIGGVFKWNRSPRHAYRFSVIYSELEGLDSKSNDPRRQQRNWAFNNDILELSVGLEFTFFDFNQHDLAVGGTPYLYGGFSYTKYDHYYFTPGGVQSFDNESSWTPAIPFALGYKYLVSPSLVLSAEVGVRYTFTDEIDGSVPSNPERTDLAFGNTNSDDWYVFSGLTLTYTFGQKPCYCYIPR</sequence>
<dbReference type="InterPro" id="IPR011250">
    <property type="entry name" value="OMP/PagP_B-barrel"/>
</dbReference>
<keyword evidence="3" id="KW-1185">Reference proteome</keyword>
<evidence type="ECO:0000259" key="1">
    <source>
        <dbReference type="Pfam" id="PF19573"/>
    </source>
</evidence>
<evidence type="ECO:0000313" key="2">
    <source>
        <dbReference type="EMBL" id="MFC3875909.1"/>
    </source>
</evidence>
<dbReference type="Pfam" id="PF19573">
    <property type="entry name" value="DUF6089"/>
    <property type="match status" value="1"/>
</dbReference>
<accession>A0ABV8AH44</accession>
<organism evidence="2 3">
    <name type="scientific">Winogradskyella maritima</name>
    <dbReference type="NCBI Taxonomy" id="1517766"/>
    <lineage>
        <taxon>Bacteria</taxon>
        <taxon>Pseudomonadati</taxon>
        <taxon>Bacteroidota</taxon>
        <taxon>Flavobacteriia</taxon>
        <taxon>Flavobacteriales</taxon>
        <taxon>Flavobacteriaceae</taxon>
        <taxon>Winogradskyella</taxon>
    </lineage>
</organism>
<evidence type="ECO:0000313" key="3">
    <source>
        <dbReference type="Proteomes" id="UP001595812"/>
    </source>
</evidence>
<dbReference type="InterPro" id="IPR045743">
    <property type="entry name" value="DUF6089"/>
</dbReference>
<protein>
    <submittedName>
        <fullName evidence="2">DUF6089 family protein</fullName>
    </submittedName>
</protein>
<dbReference type="EMBL" id="JBHSAT010000004">
    <property type="protein sequence ID" value="MFC3875909.1"/>
    <property type="molecule type" value="Genomic_DNA"/>
</dbReference>
<dbReference type="RefSeq" id="WP_386096343.1">
    <property type="nucleotide sequence ID" value="NZ_JBHSAT010000004.1"/>
</dbReference>
<feature type="domain" description="DUF6089" evidence="1">
    <location>
        <begin position="5"/>
        <end position="227"/>
    </location>
</feature>
<gene>
    <name evidence="2" type="ORF">ACFOSX_01590</name>
</gene>
<proteinExistence type="predicted"/>
<dbReference type="SUPFAM" id="SSF56925">
    <property type="entry name" value="OMPA-like"/>
    <property type="match status" value="1"/>
</dbReference>
<dbReference type="Proteomes" id="UP001595812">
    <property type="component" value="Unassembled WGS sequence"/>
</dbReference>